<dbReference type="GO" id="GO:0006952">
    <property type="term" value="P:defense response"/>
    <property type="evidence" value="ECO:0007669"/>
    <property type="project" value="UniProtKB-KW"/>
</dbReference>
<dbReference type="STRING" id="3818.A0A445E228"/>
<sequence>MDSGFHTTLDQVIDYAASLNPFAERVNRKLRSIKIFLVLKEGGVGTRSLSLVSATTSLVDETRVYGRNDDKEKIIDFLLWENRMEKGCLWLQLLGWEGFSFFDFVSFKHHRLECTPNQAQKKLSGQKFLLVLDGFWNENFLIGTSSKCPFLLGSWRSRIIVTQRSQTRAMTIGAELTHSPSLISRDDAWKSFSTHAFKCANPEESPVLTENGKKILY</sequence>
<dbReference type="SUPFAM" id="SSF52540">
    <property type="entry name" value="P-loop containing nucleoside triphosphate hydrolases"/>
    <property type="match status" value="1"/>
</dbReference>
<dbReference type="PANTHER" id="PTHR36766:SF51">
    <property type="entry name" value="DISEASE RESISTANCE RPP13-LIKE PROTEIN 1"/>
    <property type="match status" value="1"/>
</dbReference>
<feature type="domain" description="NB-ARC" evidence="2">
    <location>
        <begin position="120"/>
        <end position="198"/>
    </location>
</feature>
<keyword evidence="4" id="KW-1185">Reference proteome</keyword>
<evidence type="ECO:0000259" key="2">
    <source>
        <dbReference type="Pfam" id="PF00931"/>
    </source>
</evidence>
<comment type="caution">
    <text evidence="3">The sequence shown here is derived from an EMBL/GenBank/DDBJ whole genome shotgun (WGS) entry which is preliminary data.</text>
</comment>
<dbReference type="PANTHER" id="PTHR36766">
    <property type="entry name" value="PLANT BROAD-SPECTRUM MILDEW RESISTANCE PROTEIN RPW8"/>
    <property type="match status" value="1"/>
</dbReference>
<dbReference type="Gene3D" id="3.40.50.300">
    <property type="entry name" value="P-loop containing nucleotide triphosphate hydrolases"/>
    <property type="match status" value="1"/>
</dbReference>
<dbReference type="Proteomes" id="UP000289738">
    <property type="component" value="Chromosome A03"/>
</dbReference>
<accession>A0A445E228</accession>
<dbReference type="GO" id="GO:0043531">
    <property type="term" value="F:ADP binding"/>
    <property type="evidence" value="ECO:0007669"/>
    <property type="project" value="InterPro"/>
</dbReference>
<dbReference type="AlphaFoldDB" id="A0A445E228"/>
<gene>
    <name evidence="3" type="ORF">Ahy_A03g016026</name>
</gene>
<name>A0A445E228_ARAHY</name>
<organism evidence="3 4">
    <name type="scientific">Arachis hypogaea</name>
    <name type="common">Peanut</name>
    <dbReference type="NCBI Taxonomy" id="3818"/>
    <lineage>
        <taxon>Eukaryota</taxon>
        <taxon>Viridiplantae</taxon>
        <taxon>Streptophyta</taxon>
        <taxon>Embryophyta</taxon>
        <taxon>Tracheophyta</taxon>
        <taxon>Spermatophyta</taxon>
        <taxon>Magnoliopsida</taxon>
        <taxon>eudicotyledons</taxon>
        <taxon>Gunneridae</taxon>
        <taxon>Pentapetalae</taxon>
        <taxon>rosids</taxon>
        <taxon>fabids</taxon>
        <taxon>Fabales</taxon>
        <taxon>Fabaceae</taxon>
        <taxon>Papilionoideae</taxon>
        <taxon>50 kb inversion clade</taxon>
        <taxon>dalbergioids sensu lato</taxon>
        <taxon>Dalbergieae</taxon>
        <taxon>Pterocarpus clade</taxon>
        <taxon>Arachis</taxon>
    </lineage>
</organism>
<evidence type="ECO:0000313" key="3">
    <source>
        <dbReference type="EMBL" id="RYR69470.1"/>
    </source>
</evidence>
<dbReference type="InterPro" id="IPR002182">
    <property type="entry name" value="NB-ARC"/>
</dbReference>
<reference evidence="3 4" key="1">
    <citation type="submission" date="2019-01" db="EMBL/GenBank/DDBJ databases">
        <title>Sequencing of cultivated peanut Arachis hypogaea provides insights into genome evolution and oil improvement.</title>
        <authorList>
            <person name="Chen X."/>
        </authorList>
    </citation>
    <scope>NUCLEOTIDE SEQUENCE [LARGE SCALE GENOMIC DNA]</scope>
    <source>
        <strain evidence="4">cv. Fuhuasheng</strain>
        <tissue evidence="3">Leaves</tissue>
    </source>
</reference>
<dbReference type="Pfam" id="PF00931">
    <property type="entry name" value="NB-ARC"/>
    <property type="match status" value="1"/>
</dbReference>
<dbReference type="EMBL" id="SDMP01000003">
    <property type="protein sequence ID" value="RYR69470.1"/>
    <property type="molecule type" value="Genomic_DNA"/>
</dbReference>
<evidence type="ECO:0000256" key="1">
    <source>
        <dbReference type="ARBA" id="ARBA00022821"/>
    </source>
</evidence>
<keyword evidence="1" id="KW-0611">Plant defense</keyword>
<dbReference type="InterPro" id="IPR027417">
    <property type="entry name" value="P-loop_NTPase"/>
</dbReference>
<evidence type="ECO:0000313" key="4">
    <source>
        <dbReference type="Proteomes" id="UP000289738"/>
    </source>
</evidence>
<proteinExistence type="predicted"/>
<protein>
    <recommendedName>
        <fullName evidence="2">NB-ARC domain-containing protein</fullName>
    </recommendedName>
</protein>